<protein>
    <submittedName>
        <fullName evidence="1">Uncharacterized protein</fullName>
    </submittedName>
</protein>
<gene>
    <name evidence="1" type="ORF">pEpSNUABM01_248</name>
</gene>
<sequence>MTIFYVKDKAGMTKSGEAEGTQEGIEAAAALNASEGFRIVDVGLDGDNTVFVTNCPMVGNRIVVLRFEDLQFIAPQITNSL</sequence>
<reference evidence="1 2" key="1">
    <citation type="submission" date="2019-07" db="EMBL/GenBank/DDBJ databases">
        <title>Complete genome sequence of bacteriophages infecting Erwinia pyrifoliae.</title>
        <authorList>
            <person name="Kim S.G."/>
            <person name="Park S.C."/>
        </authorList>
    </citation>
    <scope>NUCLEOTIDE SEQUENCE [LARGE SCALE GENOMIC DNA]</scope>
</reference>
<evidence type="ECO:0000313" key="1">
    <source>
        <dbReference type="EMBL" id="QEQ95074.1"/>
    </source>
</evidence>
<dbReference type="EMBL" id="MN184887">
    <property type="protein sequence ID" value="QEQ95074.1"/>
    <property type="molecule type" value="Genomic_DNA"/>
</dbReference>
<accession>A0A5J6DB25</accession>
<name>A0A5J6DB25_9CAUD</name>
<evidence type="ECO:0000313" key="2">
    <source>
        <dbReference type="Proteomes" id="UP000326545"/>
    </source>
</evidence>
<dbReference type="Proteomes" id="UP000326545">
    <property type="component" value="Segment"/>
</dbReference>
<proteinExistence type="predicted"/>
<keyword evidence="2" id="KW-1185">Reference proteome</keyword>
<organism evidence="1 2">
    <name type="scientific">Erwinia phage pEp_SNUABM_01</name>
    <dbReference type="NCBI Taxonomy" id="2601643"/>
    <lineage>
        <taxon>Viruses</taxon>
        <taxon>Duplodnaviria</taxon>
        <taxon>Heunggongvirae</taxon>
        <taxon>Uroviricota</taxon>
        <taxon>Caudoviricetes</taxon>
        <taxon>Vequintavirinae</taxon>
        <taxon>Henunavirus</taxon>
        <taxon>Henunavirus SNUABM01</taxon>
    </lineage>
</organism>